<reference evidence="2" key="1">
    <citation type="submission" date="2023-07" db="EMBL/GenBank/DDBJ databases">
        <title>draft genome sequence of fig (Ficus carica).</title>
        <authorList>
            <person name="Takahashi T."/>
            <person name="Nishimura K."/>
        </authorList>
    </citation>
    <scope>NUCLEOTIDE SEQUENCE</scope>
</reference>
<keyword evidence="3" id="KW-1185">Reference proteome</keyword>
<feature type="region of interest" description="Disordered" evidence="1">
    <location>
        <begin position="1"/>
        <end position="46"/>
    </location>
</feature>
<proteinExistence type="predicted"/>
<evidence type="ECO:0000256" key="1">
    <source>
        <dbReference type="SAM" id="MobiDB-lite"/>
    </source>
</evidence>
<dbReference type="Gramene" id="FCD_00027432-RA">
    <property type="protein sequence ID" value="FCD_00027432-RA:cds"/>
    <property type="gene ID" value="FCD_00027432"/>
</dbReference>
<accession>A0AA88ANE3</accession>
<gene>
    <name evidence="2" type="ORF">TIFTF001_025217</name>
</gene>
<protein>
    <submittedName>
        <fullName evidence="2">Uncharacterized protein</fullName>
    </submittedName>
</protein>
<dbReference type="AlphaFoldDB" id="A0AA88ANE3"/>
<evidence type="ECO:0000313" key="2">
    <source>
        <dbReference type="EMBL" id="GMN56104.1"/>
    </source>
</evidence>
<sequence>MEPLSLCPPTSTISRRSTTSPPSDLPTPHSATCCRRPSLPSPIVPSDLARRGRAARLVNGPDRRRGRRQLRRGFGGSFARKVFGKNPIITTKQELLLQEVEALSRRTLLFRRRIHRDLIGLHRTSRRCWDFAKKSDRKRPLMGSVAWGLLWCVV</sequence>
<name>A0AA88ANE3_FICCA</name>
<comment type="caution">
    <text evidence="2">The sequence shown here is derived from an EMBL/GenBank/DDBJ whole genome shotgun (WGS) entry which is preliminary data.</text>
</comment>
<evidence type="ECO:0000313" key="3">
    <source>
        <dbReference type="Proteomes" id="UP001187192"/>
    </source>
</evidence>
<dbReference type="EMBL" id="BTGU01000061">
    <property type="protein sequence ID" value="GMN56104.1"/>
    <property type="molecule type" value="Genomic_DNA"/>
</dbReference>
<organism evidence="2 3">
    <name type="scientific">Ficus carica</name>
    <name type="common">Common fig</name>
    <dbReference type="NCBI Taxonomy" id="3494"/>
    <lineage>
        <taxon>Eukaryota</taxon>
        <taxon>Viridiplantae</taxon>
        <taxon>Streptophyta</taxon>
        <taxon>Embryophyta</taxon>
        <taxon>Tracheophyta</taxon>
        <taxon>Spermatophyta</taxon>
        <taxon>Magnoliopsida</taxon>
        <taxon>eudicotyledons</taxon>
        <taxon>Gunneridae</taxon>
        <taxon>Pentapetalae</taxon>
        <taxon>rosids</taxon>
        <taxon>fabids</taxon>
        <taxon>Rosales</taxon>
        <taxon>Moraceae</taxon>
        <taxon>Ficeae</taxon>
        <taxon>Ficus</taxon>
    </lineage>
</organism>
<feature type="compositionally biased region" description="Low complexity" evidence="1">
    <location>
        <begin position="8"/>
        <end position="30"/>
    </location>
</feature>
<dbReference type="Proteomes" id="UP001187192">
    <property type="component" value="Unassembled WGS sequence"/>
</dbReference>